<dbReference type="InterPro" id="IPR010872">
    <property type="entry name" value="MDMPI_C-term_domain"/>
</dbReference>
<feature type="domain" description="Mycothiol-dependent maleylpyruvate isomerase metal-binding" evidence="2">
    <location>
        <begin position="25"/>
        <end position="139"/>
    </location>
</feature>
<dbReference type="InterPro" id="IPR017517">
    <property type="entry name" value="Maleyloyr_isom"/>
</dbReference>
<accession>A0ABQ6I5V9</accession>
<evidence type="ECO:0000259" key="2">
    <source>
        <dbReference type="Pfam" id="PF11716"/>
    </source>
</evidence>
<keyword evidence="4" id="KW-1185">Reference proteome</keyword>
<dbReference type="InterPro" id="IPR034660">
    <property type="entry name" value="DinB/YfiT-like"/>
</dbReference>
<evidence type="ECO:0000259" key="1">
    <source>
        <dbReference type="Pfam" id="PF07398"/>
    </source>
</evidence>
<comment type="caution">
    <text evidence="3">The sequence shown here is derived from an EMBL/GenBank/DDBJ whole genome shotgun (WGS) entry which is preliminary data.</text>
</comment>
<dbReference type="EMBL" id="BSUK01000001">
    <property type="protein sequence ID" value="GMA25518.1"/>
    <property type="molecule type" value="Genomic_DNA"/>
</dbReference>
<dbReference type="PANTHER" id="PTHR40758:SF1">
    <property type="entry name" value="CONSERVED PROTEIN"/>
    <property type="match status" value="1"/>
</dbReference>
<dbReference type="SUPFAM" id="SSF109854">
    <property type="entry name" value="DinB/YfiT-like putative metalloenzymes"/>
    <property type="match status" value="1"/>
</dbReference>
<name>A0ABQ6I5V9_9MICO</name>
<protein>
    <recommendedName>
        <fullName evidence="5">Maleylpyruvate isomerase family mycothiol-dependent enzyme</fullName>
    </recommendedName>
</protein>
<dbReference type="Pfam" id="PF11716">
    <property type="entry name" value="MDMPI_N"/>
    <property type="match status" value="1"/>
</dbReference>
<dbReference type="NCBIfam" id="TIGR03083">
    <property type="entry name" value="maleylpyruvate isomerase family mycothiol-dependent enzyme"/>
    <property type="match status" value="1"/>
</dbReference>
<organism evidence="3 4">
    <name type="scientific">Luteimicrobium album</name>
    <dbReference type="NCBI Taxonomy" id="1054550"/>
    <lineage>
        <taxon>Bacteria</taxon>
        <taxon>Bacillati</taxon>
        <taxon>Actinomycetota</taxon>
        <taxon>Actinomycetes</taxon>
        <taxon>Micrococcales</taxon>
        <taxon>Luteimicrobium</taxon>
    </lineage>
</organism>
<sequence length="263" mass="27666">MGDTVHHSPMTGDTTGDPVCVLTAAQESFLDLLGRADPEAPVATCGAWHVADLALHLAGIHWWAAGMALGVDLEGADASQPRGRERLVDVYAWASAHLRATLTERPLEAPALTLDGPGPAGFWYRRQLHETLVHLVDLRLATGSTPRSATAAVWAAVWADTVDEVVTVLHPRQVRLGRAPAPAVAVDLVATDVHGPSDAIVLAPPVASWRIGRSDAAADARVEGPAWALALLLWGRLSPDDDALAVRGDPAALQAVLGRTLVP</sequence>
<evidence type="ECO:0008006" key="5">
    <source>
        <dbReference type="Google" id="ProtNLM"/>
    </source>
</evidence>
<dbReference type="InterPro" id="IPR024344">
    <property type="entry name" value="MDMPI_metal-binding"/>
</dbReference>
<reference evidence="4" key="1">
    <citation type="journal article" date="2019" name="Int. J. Syst. Evol. Microbiol.">
        <title>The Global Catalogue of Microorganisms (GCM) 10K type strain sequencing project: providing services to taxonomists for standard genome sequencing and annotation.</title>
        <authorList>
            <consortium name="The Broad Institute Genomics Platform"/>
            <consortium name="The Broad Institute Genome Sequencing Center for Infectious Disease"/>
            <person name="Wu L."/>
            <person name="Ma J."/>
        </authorList>
    </citation>
    <scope>NUCLEOTIDE SEQUENCE [LARGE SCALE GENOMIC DNA]</scope>
    <source>
        <strain evidence="4">NBRC 106348</strain>
    </source>
</reference>
<gene>
    <name evidence="3" type="ORF">GCM10025864_32770</name>
</gene>
<proteinExistence type="predicted"/>
<evidence type="ECO:0000313" key="4">
    <source>
        <dbReference type="Proteomes" id="UP001157091"/>
    </source>
</evidence>
<evidence type="ECO:0000313" key="3">
    <source>
        <dbReference type="EMBL" id="GMA25518.1"/>
    </source>
</evidence>
<dbReference type="Proteomes" id="UP001157091">
    <property type="component" value="Unassembled WGS sequence"/>
</dbReference>
<dbReference type="Pfam" id="PF07398">
    <property type="entry name" value="MDMPI_C"/>
    <property type="match status" value="1"/>
</dbReference>
<feature type="domain" description="MDMPI C-terminal" evidence="1">
    <location>
        <begin position="159"/>
        <end position="254"/>
    </location>
</feature>
<dbReference type="PANTHER" id="PTHR40758">
    <property type="entry name" value="CONSERVED PROTEIN"/>
    <property type="match status" value="1"/>
</dbReference>